<keyword evidence="1" id="KW-0472">Membrane</keyword>
<evidence type="ECO:0000313" key="3">
    <source>
        <dbReference type="Proteomes" id="UP000006443"/>
    </source>
</evidence>
<dbReference type="AlphaFoldDB" id="C0GEI6"/>
<name>C0GEI6_DETAL</name>
<feature type="transmembrane region" description="Helical" evidence="1">
    <location>
        <begin position="35"/>
        <end position="54"/>
    </location>
</feature>
<evidence type="ECO:0000313" key="2">
    <source>
        <dbReference type="EMBL" id="EEG78480.1"/>
    </source>
</evidence>
<sequence>MDGKARKLIFWLLLLTGSAFGTVLAQYFGGAINPFMLLGILAGVSLGIFVIHFAKGPFRRWVIAILSALFIPVVITGIVTYILSLLGFDTSLQSIFTVYILGLLFIIFIAIRIDDKDFLRDVPEYDERQLHHFAWSSAWSFLLLFFLVIGALAQPWVGLDNLGLWIGVLGVTYLFWVINITVLGLRK</sequence>
<gene>
    <name evidence="2" type="ORF">DealDRAFT_0895</name>
</gene>
<dbReference type="STRING" id="555088.DealDRAFT_0895"/>
<keyword evidence="1" id="KW-0812">Transmembrane</keyword>
<feature type="transmembrane region" description="Helical" evidence="1">
    <location>
        <begin position="133"/>
        <end position="156"/>
    </location>
</feature>
<feature type="transmembrane region" description="Helical" evidence="1">
    <location>
        <begin position="61"/>
        <end position="83"/>
    </location>
</feature>
<protein>
    <submittedName>
        <fullName evidence="2">Uncharacterized protein</fullName>
    </submittedName>
</protein>
<feature type="transmembrane region" description="Helical" evidence="1">
    <location>
        <begin position="95"/>
        <end position="113"/>
    </location>
</feature>
<dbReference type="Proteomes" id="UP000006443">
    <property type="component" value="Unassembled WGS sequence"/>
</dbReference>
<dbReference type="EMBL" id="ACJM01000003">
    <property type="protein sequence ID" value="EEG78480.1"/>
    <property type="molecule type" value="Genomic_DNA"/>
</dbReference>
<comment type="caution">
    <text evidence="2">The sequence shown here is derived from an EMBL/GenBank/DDBJ whole genome shotgun (WGS) entry which is preliminary data.</text>
</comment>
<proteinExistence type="predicted"/>
<reference evidence="2 3" key="1">
    <citation type="submission" date="2009-02" db="EMBL/GenBank/DDBJ databases">
        <title>Sequencing of the draft genome and assembly of Dethiobacter alkaliphilus AHT 1.</title>
        <authorList>
            <consortium name="US DOE Joint Genome Institute (JGI-PGF)"/>
            <person name="Lucas S."/>
            <person name="Copeland A."/>
            <person name="Lapidus A."/>
            <person name="Glavina del Rio T."/>
            <person name="Dalin E."/>
            <person name="Tice H."/>
            <person name="Bruce D."/>
            <person name="Goodwin L."/>
            <person name="Pitluck S."/>
            <person name="Larimer F."/>
            <person name="Land M.L."/>
            <person name="Hauser L."/>
            <person name="Muyzer G."/>
        </authorList>
    </citation>
    <scope>NUCLEOTIDE SEQUENCE [LARGE SCALE GENOMIC DNA]</scope>
    <source>
        <strain evidence="2 3">AHT 1</strain>
    </source>
</reference>
<keyword evidence="1" id="KW-1133">Transmembrane helix</keyword>
<evidence type="ECO:0000256" key="1">
    <source>
        <dbReference type="SAM" id="Phobius"/>
    </source>
</evidence>
<dbReference type="RefSeq" id="WP_008515251.1">
    <property type="nucleotide sequence ID" value="NZ_ACJM01000003.1"/>
</dbReference>
<organism evidence="2 3">
    <name type="scientific">Dethiobacter alkaliphilus AHT 1</name>
    <dbReference type="NCBI Taxonomy" id="555088"/>
    <lineage>
        <taxon>Bacteria</taxon>
        <taxon>Bacillati</taxon>
        <taxon>Bacillota</taxon>
        <taxon>Dethiobacteria</taxon>
        <taxon>Dethiobacterales</taxon>
        <taxon>Dethiobacteraceae</taxon>
        <taxon>Dethiobacter</taxon>
    </lineage>
</organism>
<accession>C0GEI6</accession>
<feature type="transmembrane region" description="Helical" evidence="1">
    <location>
        <begin position="162"/>
        <end position="185"/>
    </location>
</feature>
<keyword evidence="3" id="KW-1185">Reference proteome</keyword>